<dbReference type="Pfam" id="PF13561">
    <property type="entry name" value="adh_short_C2"/>
    <property type="match status" value="1"/>
</dbReference>
<evidence type="ECO:0000313" key="3">
    <source>
        <dbReference type="EMBL" id="MBB5212607.1"/>
    </source>
</evidence>
<dbReference type="PANTHER" id="PTHR43639:SF1">
    <property type="entry name" value="SHORT-CHAIN DEHYDROGENASE_REDUCTASE FAMILY PROTEIN"/>
    <property type="match status" value="1"/>
</dbReference>
<dbReference type="FunFam" id="3.40.50.720:FF:000084">
    <property type="entry name" value="Short-chain dehydrogenase reductase"/>
    <property type="match status" value="1"/>
</dbReference>
<keyword evidence="5" id="KW-1185">Reference proteome</keyword>
<gene>
    <name evidence="4" type="ORF">GTQ55_15345</name>
    <name evidence="3" type="ORF">HNQ53_002832</name>
</gene>
<dbReference type="PANTHER" id="PTHR43639">
    <property type="entry name" value="OXIDOREDUCTASE, SHORT-CHAIN DEHYDROGENASE/REDUCTASE FAMILY (AFU_ORTHOLOGUE AFUA_5G02870)"/>
    <property type="match status" value="1"/>
</dbReference>
<dbReference type="CDD" id="cd05233">
    <property type="entry name" value="SDR_c"/>
    <property type="match status" value="1"/>
</dbReference>
<evidence type="ECO:0000313" key="4">
    <source>
        <dbReference type="EMBL" id="QHQ40218.1"/>
    </source>
</evidence>
<sequence>MNTANYPDLRDSAVFITGGGSGIGAAFVRAFCRAGARVAFVSLDASKALSLCADVEAETGVAPLFQRCDINDVEHLQQCIADAAEKIGDIRVLINNAARDTRHTLQGMDVTGWDESLNTNLRPHFFTAQKVSPGMRALGGGSIINVGSNSAMLGHAGYPAYVTAKAGIVGLTKALARELGADNIRVNALVPGWVMTERQKQLWVTEEALQECLEQQCLKDTIAEQDIADAALFLASGAARMITAQALVVDGGRA</sequence>
<accession>A0A6P1TBS7</accession>
<organism evidence="3 6">
    <name type="scientific">Microbulbifer hydrolyticus</name>
    <dbReference type="NCBI Taxonomy" id="48074"/>
    <lineage>
        <taxon>Bacteria</taxon>
        <taxon>Pseudomonadati</taxon>
        <taxon>Pseudomonadota</taxon>
        <taxon>Gammaproteobacteria</taxon>
        <taxon>Cellvibrionales</taxon>
        <taxon>Microbulbiferaceae</taxon>
        <taxon>Microbulbifer</taxon>
    </lineage>
</organism>
<evidence type="ECO:0000313" key="6">
    <source>
        <dbReference type="Proteomes" id="UP000563601"/>
    </source>
</evidence>
<dbReference type="InterPro" id="IPR036291">
    <property type="entry name" value="NAD(P)-bd_dom_sf"/>
</dbReference>
<dbReference type="PRINTS" id="PR00081">
    <property type="entry name" value="GDHRDH"/>
</dbReference>
<dbReference type="PRINTS" id="PR00080">
    <property type="entry name" value="SDRFAMILY"/>
</dbReference>
<dbReference type="OrthoDB" id="9789398at2"/>
<comment type="similarity">
    <text evidence="1">Belongs to the short-chain dehydrogenases/reductases (SDR) family.</text>
</comment>
<dbReference type="Gene3D" id="3.40.50.720">
    <property type="entry name" value="NAD(P)-binding Rossmann-like Domain"/>
    <property type="match status" value="1"/>
</dbReference>
<dbReference type="EMBL" id="CP047491">
    <property type="protein sequence ID" value="QHQ40218.1"/>
    <property type="molecule type" value="Genomic_DNA"/>
</dbReference>
<dbReference type="InterPro" id="IPR002347">
    <property type="entry name" value="SDR_fam"/>
</dbReference>
<evidence type="ECO:0000256" key="1">
    <source>
        <dbReference type="ARBA" id="ARBA00006484"/>
    </source>
</evidence>
<dbReference type="GO" id="GO:0016491">
    <property type="term" value="F:oxidoreductase activity"/>
    <property type="evidence" value="ECO:0007669"/>
    <property type="project" value="UniProtKB-KW"/>
</dbReference>
<dbReference type="Proteomes" id="UP000464675">
    <property type="component" value="Chromosome"/>
</dbReference>
<dbReference type="AlphaFoldDB" id="A0A6P1TBS7"/>
<proteinExistence type="inferred from homology"/>
<dbReference type="EMBL" id="JACHHR010000003">
    <property type="protein sequence ID" value="MBB5212607.1"/>
    <property type="molecule type" value="Genomic_DNA"/>
</dbReference>
<dbReference type="Proteomes" id="UP000563601">
    <property type="component" value="Unassembled WGS sequence"/>
</dbReference>
<evidence type="ECO:0000313" key="5">
    <source>
        <dbReference type="Proteomes" id="UP000464675"/>
    </source>
</evidence>
<reference evidence="4 5" key="1">
    <citation type="submission" date="2020-01" db="EMBL/GenBank/DDBJ databases">
        <title>The possibility of degradation of plastic by Microbulbifer hydrolyticus IRE-31.</title>
        <authorList>
            <person name="Liu L."/>
        </authorList>
    </citation>
    <scope>NUCLEOTIDE SEQUENCE [LARGE SCALE GENOMIC DNA]</scope>
    <source>
        <strain evidence="4 5">IRE-31</strain>
    </source>
</reference>
<dbReference type="RefSeq" id="WP_161859516.1">
    <property type="nucleotide sequence ID" value="NZ_CP047491.1"/>
</dbReference>
<dbReference type="InterPro" id="IPR020904">
    <property type="entry name" value="Sc_DH/Rdtase_CS"/>
</dbReference>
<name>A0A6P1TBS7_9GAMM</name>
<reference evidence="3 6" key="2">
    <citation type="submission" date="2020-08" db="EMBL/GenBank/DDBJ databases">
        <title>Genomic Encyclopedia of Type Strains, Phase IV (KMG-IV): sequencing the most valuable type-strain genomes for metagenomic binning, comparative biology and taxonomic classification.</title>
        <authorList>
            <person name="Goeker M."/>
        </authorList>
    </citation>
    <scope>NUCLEOTIDE SEQUENCE [LARGE SCALE GENOMIC DNA]</scope>
    <source>
        <strain evidence="3 6">DSM 11525</strain>
    </source>
</reference>
<protein>
    <submittedName>
        <fullName evidence="3">NAD(P)-dependent dehydrogenase (Short-subunit alcohol dehydrogenase family)</fullName>
    </submittedName>
    <submittedName>
        <fullName evidence="4">SDR family oxidoreductase</fullName>
    </submittedName>
</protein>
<dbReference type="PROSITE" id="PS00061">
    <property type="entry name" value="ADH_SHORT"/>
    <property type="match status" value="1"/>
</dbReference>
<evidence type="ECO:0000256" key="2">
    <source>
        <dbReference type="ARBA" id="ARBA00023002"/>
    </source>
</evidence>
<keyword evidence="2" id="KW-0560">Oxidoreductase</keyword>
<dbReference type="SUPFAM" id="SSF51735">
    <property type="entry name" value="NAD(P)-binding Rossmann-fold domains"/>
    <property type="match status" value="1"/>
</dbReference>